<dbReference type="EMBL" id="JAFIQS010000001">
    <property type="protein sequence ID" value="KAG5174042.1"/>
    <property type="molecule type" value="Genomic_DNA"/>
</dbReference>
<evidence type="ECO:0000313" key="5">
    <source>
        <dbReference type="EMBL" id="KAG5174042.1"/>
    </source>
</evidence>
<feature type="region of interest" description="Disordered" evidence="4">
    <location>
        <begin position="1033"/>
        <end position="1052"/>
    </location>
</feature>
<dbReference type="GO" id="GO:0071013">
    <property type="term" value="C:catalytic step 2 spliceosome"/>
    <property type="evidence" value="ECO:0007669"/>
    <property type="project" value="TreeGrafter"/>
</dbReference>
<feature type="region of interest" description="Disordered" evidence="4">
    <location>
        <begin position="1"/>
        <end position="89"/>
    </location>
</feature>
<accession>A0A8H7Y7U8</accession>
<name>A0A8H7Y7U8_PSICU</name>
<dbReference type="PANTHER" id="PTHR13471">
    <property type="entry name" value="TETRATRICOPEPTIDE-LIKE HELICAL"/>
    <property type="match status" value="1"/>
</dbReference>
<comment type="subcellular location">
    <subcellularLocation>
        <location evidence="1">Nucleus</location>
    </subcellularLocation>
</comment>
<reference evidence="5" key="1">
    <citation type="submission" date="2021-02" db="EMBL/GenBank/DDBJ databases">
        <title>Psilocybe cubensis genome.</title>
        <authorList>
            <person name="Mckernan K.J."/>
            <person name="Crawford S."/>
            <person name="Trippe A."/>
            <person name="Kane L.T."/>
            <person name="Mclaughlin S."/>
        </authorList>
    </citation>
    <scope>NUCLEOTIDE SEQUENCE [LARGE SCALE GENOMIC DNA]</scope>
    <source>
        <strain evidence="5">MGC-MH-2018</strain>
    </source>
</reference>
<feature type="region of interest" description="Disordered" evidence="4">
    <location>
        <begin position="191"/>
        <end position="241"/>
    </location>
</feature>
<dbReference type="PANTHER" id="PTHR13471:SF0">
    <property type="entry name" value="NUCLEAR EXOSOME REGULATOR NRDE2"/>
    <property type="match status" value="1"/>
</dbReference>
<dbReference type="AlphaFoldDB" id="A0A8H7Y7U8"/>
<comment type="similarity">
    <text evidence="2">Belongs to the NRDE2 family.</text>
</comment>
<feature type="compositionally biased region" description="Low complexity" evidence="4">
    <location>
        <begin position="1"/>
        <end position="17"/>
    </location>
</feature>
<protein>
    <recommendedName>
        <fullName evidence="6">DUF1740-domain-containing protein</fullName>
    </recommendedName>
</protein>
<sequence>MSAPSFSSFPPSFSSFPDLESGPSDNLSSESKKAGKEKTKKKHHDEPRKSRRTSKERETKHDSGHRKSRPTKEHTCEDSAHTDSKGTEPSKAKVLFYSDYKGDILNVQYGGPHSGDIPKYRMVSGGRNVLGLPESLIVLRRRGRGAEVGLRTLQKTASLSTSASRILLSKPPSRRLVPSSRRDTYQEVDGVITFSSRKTPTGADPSYKSIPKNDVESSENSSSSESEDDLSSEEDSDTPTLTAHQETLKALQQEVEAQPDAGDKWLSLLNQTVSTIPITSKNATKARSEISVSILARAISASPQNIRNRSLRLSYLRAGEEVWHETKVKAEWEEALKVEDTELQVEWLEWKIRTGNGGIDGVVDAAVRVLDGIGSKSEIAKVRVLYRVAVVIRSAGYTERAFAMFQAQAELSFNLPPALAKLPFQTQLTELEEFWESEYPRIGEPGAKGWNSWYSSKPDERFQTVSSQVKPQNVADLDMYRQWAKQEILFDRSSFLPQRSDSNSTDPYSMVLFSDVRPILLDLKTRDAKHAFRMAWLSFCGLNLPGFHLSDTDEGNWDDRWNLHYLTTPQNLERIFPPNEDRRIVLNDAVAGVVIGRERFYNSPFGPIRCWGKEVSRPLDLASSEPGKVLKRGIWSTEDISHLDEEFVRRLFAGMRVLKDDLEWDLLALAFELSINPKSATKLSKFFLSTNQDSLGLWGAHCQLERLRGRIDDARKVYQTVLVASKLNNMRKEASQLWWNWAEMEWLSNNNQQALEVILRSVGLEGSSTRITILRAKRSLEELAEATRQTNGWKDQEAWIELRALVEIIEGHDPRAAISVFDKYLSSETDKSSAESLMTASLVMVYSYGVILRNTMPPAVLRERAHQAFQQYPSNSIILGILLAAEKGQGVWGRVRSMLGGNDGKVKDVARRAEEVWMAGWERGRWMSEVERTRNGLAAAVEHERTRYSAIIWRIYIEFEIRVHELQRAKKLLFRAIGECPLVKGEYKGDELYLLAFGPLRSVFDRHELNGLGDAMAERGIRLHQGLEEALEGVDMEEAPQTSSDEDMEDEIEYNAHELRRLKPY</sequence>
<evidence type="ECO:0000256" key="2">
    <source>
        <dbReference type="ARBA" id="ARBA00009265"/>
    </source>
</evidence>
<dbReference type="Pfam" id="PF08424">
    <property type="entry name" value="NRDE-2"/>
    <property type="match status" value="1"/>
</dbReference>
<gene>
    <name evidence="5" type="ORF">JR316_000700</name>
</gene>
<feature type="compositionally biased region" description="Basic and acidic residues" evidence="4">
    <location>
        <begin position="70"/>
        <end position="89"/>
    </location>
</feature>
<feature type="compositionally biased region" description="Acidic residues" evidence="4">
    <location>
        <begin position="225"/>
        <end position="237"/>
    </location>
</feature>
<evidence type="ECO:0000256" key="4">
    <source>
        <dbReference type="SAM" id="MobiDB-lite"/>
    </source>
</evidence>
<keyword evidence="3" id="KW-0539">Nucleus</keyword>
<dbReference type="InterPro" id="IPR011990">
    <property type="entry name" value="TPR-like_helical_dom_sf"/>
</dbReference>
<dbReference type="GO" id="GO:0031048">
    <property type="term" value="P:regulatory ncRNA-mediated heterochromatin formation"/>
    <property type="evidence" value="ECO:0007669"/>
    <property type="project" value="TreeGrafter"/>
</dbReference>
<evidence type="ECO:0000256" key="3">
    <source>
        <dbReference type="ARBA" id="ARBA00023242"/>
    </source>
</evidence>
<comment type="caution">
    <text evidence="5">The sequence shown here is derived from an EMBL/GenBank/DDBJ whole genome shotgun (WGS) entry which is preliminary data.</text>
</comment>
<proteinExistence type="inferred from homology"/>
<evidence type="ECO:0008006" key="6">
    <source>
        <dbReference type="Google" id="ProtNLM"/>
    </source>
</evidence>
<dbReference type="SUPFAM" id="SSF48452">
    <property type="entry name" value="TPR-like"/>
    <property type="match status" value="1"/>
</dbReference>
<organism evidence="5">
    <name type="scientific">Psilocybe cubensis</name>
    <name type="common">Psychedelic mushroom</name>
    <name type="synonym">Stropharia cubensis</name>
    <dbReference type="NCBI Taxonomy" id="181762"/>
    <lineage>
        <taxon>Eukaryota</taxon>
        <taxon>Fungi</taxon>
        <taxon>Dikarya</taxon>
        <taxon>Basidiomycota</taxon>
        <taxon>Agaricomycotina</taxon>
        <taxon>Agaricomycetes</taxon>
        <taxon>Agaricomycetidae</taxon>
        <taxon>Agaricales</taxon>
        <taxon>Agaricineae</taxon>
        <taxon>Strophariaceae</taxon>
        <taxon>Psilocybe</taxon>
    </lineage>
</organism>
<feature type="compositionally biased region" description="Basic and acidic residues" evidence="4">
    <location>
        <begin position="44"/>
        <end position="62"/>
    </location>
</feature>
<evidence type="ECO:0000256" key="1">
    <source>
        <dbReference type="ARBA" id="ARBA00004123"/>
    </source>
</evidence>
<dbReference type="GO" id="GO:1902369">
    <property type="term" value="P:negative regulation of RNA catabolic process"/>
    <property type="evidence" value="ECO:0007669"/>
    <property type="project" value="TreeGrafter"/>
</dbReference>
<dbReference type="Gene3D" id="1.25.40.10">
    <property type="entry name" value="Tetratricopeptide repeat domain"/>
    <property type="match status" value="1"/>
</dbReference>
<dbReference type="InterPro" id="IPR013633">
    <property type="entry name" value="NRDE-2"/>
</dbReference>